<dbReference type="GO" id="GO:0006146">
    <property type="term" value="P:adenine catabolic process"/>
    <property type="evidence" value="ECO:0007669"/>
    <property type="project" value="InterPro"/>
</dbReference>
<protein>
    <recommendedName>
        <fullName evidence="2 6">Adenine deaminase</fullName>
        <shortName evidence="6">Adenase</shortName>
        <shortName evidence="6">Adenine aminase</shortName>
        <ecNumber evidence="2 6">3.5.4.2</ecNumber>
    </recommendedName>
</protein>
<evidence type="ECO:0000313" key="9">
    <source>
        <dbReference type="EMBL" id="MBK1698434.1"/>
    </source>
</evidence>
<dbReference type="EMBL" id="NRRE01000027">
    <property type="protein sequence ID" value="MBK1698434.1"/>
    <property type="molecule type" value="Genomic_DNA"/>
</dbReference>
<accession>A0A934QK96</accession>
<sequence>MHSDRATRTRVNDRQGNQTADLLITGGRVIDTRAGQLVEADVSICGDRIADLHAPGDGPDARETLDARGQVLSPGFINTHLHVESSLVTPQEYERMVLPRGTTTIVCDPHEMANVLGQRAFDFFLDHARTMVLDMKIGLSSCVPATDLGTSGAVLRARDLAPYMDMPEVIGLAEMMDIGGMLGDDPVVLEKLELFRDRYVGGHLPLIAESDKLGHFRKLGLLDDHESVSHAEGAAKLKHGFNLLIREGTAAQNLEALVGLIRPENAGRLAFCTDDRHPNEVRAEGELDHIIRQAIALYDPSQHGPNRDAHVLRIYQMATLWGAENFGLRDRGAVEPGMLADLVLLDDLEDCRAATVLKDGRPVDAARLAERPRIDPQEYGAYGTVRFKGRDQLAPDDFAKPASGRTVPVIRIVPGQIVTEYETADLSVGADGNLLADPRQDIAKLVVVERHGKTGNIAVGFVRGFGLKDGAIASTLAHDDHNVIAAGSDDQQLARAVNRVKELGGGFVLVQRGEVVAEQPLPVAGLMSDRPWEEVADRQDALIAATARMGLSVTDPTMTLAFLALPVIPDLKLCDTGLTRFNADSHPVPQRIAG</sequence>
<evidence type="ECO:0000256" key="5">
    <source>
        <dbReference type="ARBA" id="ARBA00047720"/>
    </source>
</evidence>
<dbReference type="PANTHER" id="PTHR11113">
    <property type="entry name" value="N-ACETYLGLUCOSAMINE-6-PHOSPHATE DEACETYLASE"/>
    <property type="match status" value="1"/>
</dbReference>
<name>A0A934QK96_9PROT</name>
<organism evidence="9 10">
    <name type="scientific">Rhodovibrio salinarum</name>
    <dbReference type="NCBI Taxonomy" id="1087"/>
    <lineage>
        <taxon>Bacteria</taxon>
        <taxon>Pseudomonadati</taxon>
        <taxon>Pseudomonadota</taxon>
        <taxon>Alphaproteobacteria</taxon>
        <taxon>Rhodospirillales</taxon>
        <taxon>Rhodovibrionaceae</taxon>
        <taxon>Rhodovibrio</taxon>
    </lineage>
</organism>
<keyword evidence="10" id="KW-1185">Reference proteome</keyword>
<reference evidence="9" key="2">
    <citation type="journal article" date="2020" name="Microorganisms">
        <title>Osmotic Adaptation and Compatible Solute Biosynthesis of Phototrophic Bacteria as Revealed from Genome Analyses.</title>
        <authorList>
            <person name="Imhoff J.F."/>
            <person name="Rahn T."/>
            <person name="Kunzel S."/>
            <person name="Keller A."/>
            <person name="Neulinger S.C."/>
        </authorList>
    </citation>
    <scope>NUCLEOTIDE SEQUENCE</scope>
    <source>
        <strain evidence="9">DSM 9154</strain>
    </source>
</reference>
<comment type="similarity">
    <text evidence="1 6">Belongs to the metallo-dependent hydrolases superfamily. Adenine deaminase family.</text>
</comment>
<dbReference type="AlphaFoldDB" id="A0A934QK96"/>
<keyword evidence="4 6" id="KW-0464">Manganese</keyword>
<reference evidence="9" key="1">
    <citation type="submission" date="2017-08" db="EMBL/GenBank/DDBJ databases">
        <authorList>
            <person name="Imhoff J.F."/>
            <person name="Rahn T."/>
            <person name="Kuenzel S."/>
            <person name="Neulinger S.C."/>
        </authorList>
    </citation>
    <scope>NUCLEOTIDE SEQUENCE</scope>
    <source>
        <strain evidence="9">DSM 9154</strain>
    </source>
</reference>
<evidence type="ECO:0000259" key="8">
    <source>
        <dbReference type="Pfam" id="PF13382"/>
    </source>
</evidence>
<dbReference type="SUPFAM" id="SSF51338">
    <property type="entry name" value="Composite domain of metallo-dependent hydrolases"/>
    <property type="match status" value="1"/>
</dbReference>
<dbReference type="EC" id="3.5.4.2" evidence="2 6"/>
<evidence type="ECO:0000259" key="7">
    <source>
        <dbReference type="Pfam" id="PF01979"/>
    </source>
</evidence>
<comment type="cofactor">
    <cofactor evidence="6">
        <name>Mn(2+)</name>
        <dbReference type="ChEBI" id="CHEBI:29035"/>
    </cofactor>
</comment>
<evidence type="ECO:0000313" key="10">
    <source>
        <dbReference type="Proteomes" id="UP000778970"/>
    </source>
</evidence>
<evidence type="ECO:0000256" key="1">
    <source>
        <dbReference type="ARBA" id="ARBA00006773"/>
    </source>
</evidence>
<evidence type="ECO:0000256" key="3">
    <source>
        <dbReference type="ARBA" id="ARBA00022801"/>
    </source>
</evidence>
<dbReference type="PANTHER" id="PTHR11113:SF2">
    <property type="entry name" value="ADENINE DEAMINASE"/>
    <property type="match status" value="1"/>
</dbReference>
<dbReference type="Gene3D" id="2.30.40.10">
    <property type="entry name" value="Urease, subunit C, domain 1"/>
    <property type="match status" value="1"/>
</dbReference>
<comment type="catalytic activity">
    <reaction evidence="5 6">
        <text>adenine + H2O + H(+) = hypoxanthine + NH4(+)</text>
        <dbReference type="Rhea" id="RHEA:23688"/>
        <dbReference type="ChEBI" id="CHEBI:15377"/>
        <dbReference type="ChEBI" id="CHEBI:15378"/>
        <dbReference type="ChEBI" id="CHEBI:16708"/>
        <dbReference type="ChEBI" id="CHEBI:17368"/>
        <dbReference type="ChEBI" id="CHEBI:28938"/>
        <dbReference type="EC" id="3.5.4.2"/>
    </reaction>
</comment>
<dbReference type="InterPro" id="IPR006679">
    <property type="entry name" value="Adenine_deam"/>
</dbReference>
<dbReference type="SUPFAM" id="SSF51556">
    <property type="entry name" value="Metallo-dependent hydrolases"/>
    <property type="match status" value="1"/>
</dbReference>
<dbReference type="Pfam" id="PF01979">
    <property type="entry name" value="Amidohydro_1"/>
    <property type="match status" value="1"/>
</dbReference>
<dbReference type="InterPro" id="IPR026912">
    <property type="entry name" value="Adenine_deam_C"/>
</dbReference>
<dbReference type="InterPro" id="IPR032466">
    <property type="entry name" value="Metal_Hydrolase"/>
</dbReference>
<dbReference type="Pfam" id="PF13382">
    <property type="entry name" value="Adenine_deam_C"/>
    <property type="match status" value="1"/>
</dbReference>
<evidence type="ECO:0000256" key="4">
    <source>
        <dbReference type="ARBA" id="ARBA00023211"/>
    </source>
</evidence>
<dbReference type="GO" id="GO:0000034">
    <property type="term" value="F:adenine deaminase activity"/>
    <property type="evidence" value="ECO:0007669"/>
    <property type="project" value="UniProtKB-UniRule"/>
</dbReference>
<dbReference type="NCBIfam" id="TIGR01178">
    <property type="entry name" value="ade"/>
    <property type="match status" value="1"/>
</dbReference>
<evidence type="ECO:0000256" key="6">
    <source>
        <dbReference type="HAMAP-Rule" id="MF_01518"/>
    </source>
</evidence>
<feature type="domain" description="Amidohydrolase-related" evidence="7">
    <location>
        <begin position="72"/>
        <end position="362"/>
    </location>
</feature>
<dbReference type="HAMAP" id="MF_01518">
    <property type="entry name" value="Adenine_deamin"/>
    <property type="match status" value="1"/>
</dbReference>
<comment type="caution">
    <text evidence="9">The sequence shown here is derived from an EMBL/GenBank/DDBJ whole genome shotgun (WGS) entry which is preliminary data.</text>
</comment>
<feature type="domain" description="Adenine deaminase C-terminal" evidence="8">
    <location>
        <begin position="416"/>
        <end position="582"/>
    </location>
</feature>
<dbReference type="InterPro" id="IPR011059">
    <property type="entry name" value="Metal-dep_hydrolase_composite"/>
</dbReference>
<dbReference type="Proteomes" id="UP000778970">
    <property type="component" value="Unassembled WGS sequence"/>
</dbReference>
<dbReference type="InterPro" id="IPR006680">
    <property type="entry name" value="Amidohydro-rel"/>
</dbReference>
<gene>
    <name evidence="6 9" type="primary">ade</name>
    <name evidence="9" type="ORF">CKO21_14390</name>
</gene>
<dbReference type="Gene3D" id="3.20.20.140">
    <property type="entry name" value="Metal-dependent hydrolases"/>
    <property type="match status" value="1"/>
</dbReference>
<keyword evidence="3 6" id="KW-0378">Hydrolase</keyword>
<evidence type="ECO:0000256" key="2">
    <source>
        <dbReference type="ARBA" id="ARBA00012782"/>
    </source>
</evidence>
<proteinExistence type="inferred from homology"/>